<evidence type="ECO:0000313" key="3">
    <source>
        <dbReference type="Proteomes" id="UP000193689"/>
    </source>
</evidence>
<evidence type="ECO:0000313" key="2">
    <source>
        <dbReference type="EMBL" id="ORY71343.1"/>
    </source>
</evidence>
<accession>A0A1Y2EIF5</accession>
<dbReference type="STRING" id="1141098.A0A1Y2EIF5"/>
<reference evidence="2 3" key="1">
    <citation type="submission" date="2016-07" db="EMBL/GenBank/DDBJ databases">
        <title>Pervasive Adenine N6-methylation of Active Genes in Fungi.</title>
        <authorList>
            <consortium name="DOE Joint Genome Institute"/>
            <person name="Mondo S.J."/>
            <person name="Dannebaum R.O."/>
            <person name="Kuo R.C."/>
            <person name="Labutti K."/>
            <person name="Haridas S."/>
            <person name="Kuo A."/>
            <person name="Salamov A."/>
            <person name="Ahrendt S.R."/>
            <person name="Lipzen A."/>
            <person name="Sullivan W."/>
            <person name="Andreopoulos W.B."/>
            <person name="Clum A."/>
            <person name="Lindquist E."/>
            <person name="Daum C."/>
            <person name="Ramamoorthy G.K."/>
            <person name="Gryganskyi A."/>
            <person name="Culley D."/>
            <person name="Magnuson J.K."/>
            <person name="James T.Y."/>
            <person name="O'Malley M.A."/>
            <person name="Stajich J.E."/>
            <person name="Spatafora J.W."/>
            <person name="Visel A."/>
            <person name="Grigoriev I.V."/>
        </authorList>
    </citation>
    <scope>NUCLEOTIDE SEQUENCE [LARGE SCALE GENOMIC DNA]</scope>
    <source>
        <strain evidence="2 3">CBS 129021</strain>
    </source>
</reference>
<name>A0A1Y2EIF5_9PEZI</name>
<sequence>MRRCTALWDSTAIISQLRHSRAQWRPYTSDGPKDRRDASTPSAKAAAHQPDDVEWFKIDSEAKTLETAVGNLPLSPIMDPSYWEAKEQHKTKKPKPGKPQNSVERQFHANPFAQALATPLRNDPLTRHRLPRFFLQDFDLVAHPDTGNPWWVPRSLTSRTPPVSKEAEPNTADEDKILGGDEIAETEAKILAEDEGSETDAKSNQPDHERVDNPKKEVAFGPSAYVPARKDLLDSFAVPGSGYTQAYRRLMAATTSAYRPLSGKAVWREDMGAYVLDLMRQQIVDDLLYLSKLCAEQGRYYIVKCYGWDDVQYKHKGALLWFDEPSQGMIEVKNQPGPFATFDFKANGVKTSVAVHNMTMLLGNENANRVKNKAIVFKDGAIFMAAGRRTTDLQIRLWKLQGYLADYKDLE</sequence>
<dbReference type="RefSeq" id="XP_040720935.1">
    <property type="nucleotide sequence ID" value="XM_040865692.1"/>
</dbReference>
<protein>
    <submittedName>
        <fullName evidence="2">Uncharacterized protein</fullName>
    </submittedName>
</protein>
<feature type="compositionally biased region" description="Basic and acidic residues" evidence="1">
    <location>
        <begin position="165"/>
        <end position="179"/>
    </location>
</feature>
<feature type="compositionally biased region" description="Basic and acidic residues" evidence="1">
    <location>
        <begin position="199"/>
        <end position="217"/>
    </location>
</feature>
<organism evidence="2 3">
    <name type="scientific">Pseudomassariella vexata</name>
    <dbReference type="NCBI Taxonomy" id="1141098"/>
    <lineage>
        <taxon>Eukaryota</taxon>
        <taxon>Fungi</taxon>
        <taxon>Dikarya</taxon>
        <taxon>Ascomycota</taxon>
        <taxon>Pezizomycotina</taxon>
        <taxon>Sordariomycetes</taxon>
        <taxon>Xylariomycetidae</taxon>
        <taxon>Amphisphaeriales</taxon>
        <taxon>Pseudomassariaceae</taxon>
        <taxon>Pseudomassariella</taxon>
    </lineage>
</organism>
<dbReference type="OrthoDB" id="3363286at2759"/>
<feature type="region of interest" description="Disordered" evidence="1">
    <location>
        <begin position="19"/>
        <end position="52"/>
    </location>
</feature>
<dbReference type="AlphaFoldDB" id="A0A1Y2EIF5"/>
<evidence type="ECO:0000256" key="1">
    <source>
        <dbReference type="SAM" id="MobiDB-lite"/>
    </source>
</evidence>
<dbReference type="GeneID" id="63781904"/>
<gene>
    <name evidence="2" type="ORF">BCR38DRAFT_8493</name>
</gene>
<dbReference type="InParanoid" id="A0A1Y2EIF5"/>
<comment type="caution">
    <text evidence="2">The sequence shown here is derived from an EMBL/GenBank/DDBJ whole genome shotgun (WGS) entry which is preliminary data.</text>
</comment>
<proteinExistence type="predicted"/>
<dbReference type="EMBL" id="MCFJ01000001">
    <property type="protein sequence ID" value="ORY71343.1"/>
    <property type="molecule type" value="Genomic_DNA"/>
</dbReference>
<dbReference type="Proteomes" id="UP000193689">
    <property type="component" value="Unassembled WGS sequence"/>
</dbReference>
<feature type="region of interest" description="Disordered" evidence="1">
    <location>
        <begin position="152"/>
        <end position="217"/>
    </location>
</feature>
<keyword evidence="3" id="KW-1185">Reference proteome</keyword>